<dbReference type="InterPro" id="IPR050219">
    <property type="entry name" value="DnaG_primase"/>
</dbReference>
<name>T0ZC72_9ZZZZ</name>
<gene>
    <name evidence="3" type="ORF">B1A_21660</name>
</gene>
<dbReference type="AlphaFoldDB" id="T0ZC72"/>
<sequence>TCGTALTEEHLDRLKNFSKNIVLAFDGDKAGASATERIYEWERRFGLNVRVASFPDGEDPASLSLSSPDLLRKAIEEAQPFLSFRLRRFFKDSDLKSIEGRVSTSNGAINIISEHPNPLIRGQYLMMIADACRLEVKDLERRLERTVRARRSHSEPSQELVKGVNQPMVSPVQPQDDANVDLAPLSEDDFDQLSSTLPPR</sequence>
<feature type="non-terminal residue" evidence="3">
    <location>
        <position position="200"/>
    </location>
</feature>
<proteinExistence type="predicted"/>
<comment type="caution">
    <text evidence="3">The sequence shown here is derived from an EMBL/GenBank/DDBJ whole genome shotgun (WGS) entry which is preliminary data.</text>
</comment>
<feature type="region of interest" description="Disordered" evidence="1">
    <location>
        <begin position="147"/>
        <end position="200"/>
    </location>
</feature>
<feature type="compositionally biased region" description="Basic and acidic residues" evidence="1">
    <location>
        <begin position="147"/>
        <end position="156"/>
    </location>
</feature>
<feature type="non-terminal residue" evidence="3">
    <location>
        <position position="1"/>
    </location>
</feature>
<evidence type="ECO:0000256" key="1">
    <source>
        <dbReference type="SAM" id="MobiDB-lite"/>
    </source>
</evidence>
<organism evidence="3">
    <name type="scientific">mine drainage metagenome</name>
    <dbReference type="NCBI Taxonomy" id="410659"/>
    <lineage>
        <taxon>unclassified sequences</taxon>
        <taxon>metagenomes</taxon>
        <taxon>ecological metagenomes</taxon>
    </lineage>
</organism>
<dbReference type="GO" id="GO:0006269">
    <property type="term" value="P:DNA replication, synthesis of primer"/>
    <property type="evidence" value="ECO:0007669"/>
    <property type="project" value="TreeGrafter"/>
</dbReference>
<dbReference type="CDD" id="cd03364">
    <property type="entry name" value="TOPRIM_DnaG_primases"/>
    <property type="match status" value="1"/>
</dbReference>
<dbReference type="Pfam" id="PF13155">
    <property type="entry name" value="Toprim_2"/>
    <property type="match status" value="1"/>
</dbReference>
<dbReference type="Pfam" id="PF10410">
    <property type="entry name" value="DnaB_bind"/>
    <property type="match status" value="1"/>
</dbReference>
<dbReference type="SUPFAM" id="SSF56731">
    <property type="entry name" value="DNA primase core"/>
    <property type="match status" value="1"/>
</dbReference>
<evidence type="ECO:0000259" key="2">
    <source>
        <dbReference type="PROSITE" id="PS50880"/>
    </source>
</evidence>
<feature type="domain" description="Toprim" evidence="2">
    <location>
        <begin position="1"/>
        <end position="57"/>
    </location>
</feature>
<dbReference type="InterPro" id="IPR006171">
    <property type="entry name" value="TOPRIM_dom"/>
</dbReference>
<dbReference type="PROSITE" id="PS50880">
    <property type="entry name" value="TOPRIM"/>
    <property type="match status" value="1"/>
</dbReference>
<dbReference type="PANTHER" id="PTHR30313">
    <property type="entry name" value="DNA PRIMASE"/>
    <property type="match status" value="1"/>
</dbReference>
<dbReference type="PANTHER" id="PTHR30313:SF2">
    <property type="entry name" value="DNA PRIMASE"/>
    <property type="match status" value="1"/>
</dbReference>
<dbReference type="InterPro" id="IPR034151">
    <property type="entry name" value="TOPRIM_DnaG_bac"/>
</dbReference>
<dbReference type="Gene3D" id="3.40.1360.10">
    <property type="match status" value="1"/>
</dbReference>
<protein>
    <submittedName>
        <fullName evidence="3">DNA primase</fullName>
    </submittedName>
</protein>
<dbReference type="InterPro" id="IPR019475">
    <property type="entry name" value="DNA_primase_DnaB-bd"/>
</dbReference>
<evidence type="ECO:0000313" key="3">
    <source>
        <dbReference type="EMBL" id="EQD27465.1"/>
    </source>
</evidence>
<reference evidence="3" key="2">
    <citation type="journal article" date="2014" name="ISME J.">
        <title>Microbial stratification in low pH oxic and suboxic macroscopic growths along an acid mine drainage.</title>
        <authorList>
            <person name="Mendez-Garcia C."/>
            <person name="Mesa V."/>
            <person name="Sprenger R.R."/>
            <person name="Richter M."/>
            <person name="Diez M.S."/>
            <person name="Solano J."/>
            <person name="Bargiela R."/>
            <person name="Golyshina O.V."/>
            <person name="Manteca A."/>
            <person name="Ramos J.L."/>
            <person name="Gallego J.R."/>
            <person name="Llorente I."/>
            <person name="Martins Dos Santos V.A."/>
            <person name="Jensen O.N."/>
            <person name="Pelaez A.I."/>
            <person name="Sanchez J."/>
            <person name="Ferrer M."/>
        </authorList>
    </citation>
    <scope>NUCLEOTIDE SEQUENCE</scope>
</reference>
<dbReference type="GO" id="GO:0005737">
    <property type="term" value="C:cytoplasm"/>
    <property type="evidence" value="ECO:0007669"/>
    <property type="project" value="TreeGrafter"/>
</dbReference>
<reference evidence="3" key="1">
    <citation type="submission" date="2013-08" db="EMBL/GenBank/DDBJ databases">
        <authorList>
            <person name="Mendez C."/>
            <person name="Richter M."/>
            <person name="Ferrer M."/>
            <person name="Sanchez J."/>
        </authorList>
    </citation>
    <scope>NUCLEOTIDE SEQUENCE</scope>
</reference>
<dbReference type="GO" id="GO:0016779">
    <property type="term" value="F:nucleotidyltransferase activity"/>
    <property type="evidence" value="ECO:0007669"/>
    <property type="project" value="InterPro"/>
</dbReference>
<dbReference type="EMBL" id="AUZX01016011">
    <property type="protein sequence ID" value="EQD27465.1"/>
    <property type="molecule type" value="Genomic_DNA"/>
</dbReference>
<accession>T0ZC72</accession>